<name>A0A8S4MNG9_BRALA</name>
<feature type="compositionally biased region" description="Basic and acidic residues" evidence="1">
    <location>
        <begin position="77"/>
        <end position="95"/>
    </location>
</feature>
<feature type="compositionally biased region" description="Pro residues" evidence="1">
    <location>
        <begin position="46"/>
        <end position="59"/>
    </location>
</feature>
<feature type="compositionally biased region" description="Pro residues" evidence="1">
    <location>
        <begin position="29"/>
        <end position="39"/>
    </location>
</feature>
<accession>A0A8S4MNG9</accession>
<keyword evidence="3" id="KW-1185">Reference proteome</keyword>
<dbReference type="EMBL" id="CAKMNS010000136">
    <property type="protein sequence ID" value="CAH1277034.1"/>
    <property type="molecule type" value="Genomic_DNA"/>
</dbReference>
<evidence type="ECO:0000256" key="1">
    <source>
        <dbReference type="SAM" id="MobiDB-lite"/>
    </source>
</evidence>
<gene>
    <name evidence="2" type="primary">Hypp9463</name>
    <name evidence="2" type="ORF">BLAG_LOCUS25933</name>
</gene>
<proteinExistence type="predicted"/>
<feature type="region of interest" description="Disordered" evidence="1">
    <location>
        <begin position="28"/>
        <end position="95"/>
    </location>
</feature>
<dbReference type="Proteomes" id="UP000838412">
    <property type="component" value="Unassembled WGS sequence"/>
</dbReference>
<evidence type="ECO:0000313" key="2">
    <source>
        <dbReference type="EMBL" id="CAH1277034.1"/>
    </source>
</evidence>
<evidence type="ECO:0000313" key="3">
    <source>
        <dbReference type="Proteomes" id="UP000838412"/>
    </source>
</evidence>
<feature type="compositionally biased region" description="Low complexity" evidence="1">
    <location>
        <begin position="62"/>
        <end position="75"/>
    </location>
</feature>
<sequence length="108" mass="11485">MDSGGVTNKRLDHGRGYCLAVYHKQFQPSPGPFSLPPSPSRALSTPPRPGPSPAQPPPVRHAGPTTTALNAAAATGVKHEPSSTDWDDKSYQRGRSELICVHFPEGTT</sequence>
<organism evidence="2 3">
    <name type="scientific">Branchiostoma lanceolatum</name>
    <name type="common">Common lancelet</name>
    <name type="synonym">Amphioxus lanceolatum</name>
    <dbReference type="NCBI Taxonomy" id="7740"/>
    <lineage>
        <taxon>Eukaryota</taxon>
        <taxon>Metazoa</taxon>
        <taxon>Chordata</taxon>
        <taxon>Cephalochordata</taxon>
        <taxon>Leptocardii</taxon>
        <taxon>Amphioxiformes</taxon>
        <taxon>Branchiostomatidae</taxon>
        <taxon>Branchiostoma</taxon>
    </lineage>
</organism>
<protein>
    <submittedName>
        <fullName evidence="2">Hypp9463 protein</fullName>
    </submittedName>
</protein>
<reference evidence="2" key="1">
    <citation type="submission" date="2022-01" db="EMBL/GenBank/DDBJ databases">
        <authorList>
            <person name="Braso-Vives M."/>
        </authorList>
    </citation>
    <scope>NUCLEOTIDE SEQUENCE</scope>
</reference>
<comment type="caution">
    <text evidence="2">The sequence shown here is derived from an EMBL/GenBank/DDBJ whole genome shotgun (WGS) entry which is preliminary data.</text>
</comment>
<dbReference type="AlphaFoldDB" id="A0A8S4MNG9"/>